<accession>A0ABV3LKV1</accession>
<keyword evidence="1" id="KW-0812">Transmembrane</keyword>
<reference evidence="2 3" key="1">
    <citation type="submission" date="2024-06" db="EMBL/GenBank/DDBJ databases">
        <title>The Natural Products Discovery Center: Release of the First 8490 Sequenced Strains for Exploring Actinobacteria Biosynthetic Diversity.</title>
        <authorList>
            <person name="Kalkreuter E."/>
            <person name="Kautsar S.A."/>
            <person name="Yang D."/>
            <person name="Bader C.D."/>
            <person name="Teijaro C.N."/>
            <person name="Fluegel L."/>
            <person name="Davis C.M."/>
            <person name="Simpson J.R."/>
            <person name="Lauterbach L."/>
            <person name="Steele A.D."/>
            <person name="Gui C."/>
            <person name="Meng S."/>
            <person name="Li G."/>
            <person name="Viehrig K."/>
            <person name="Ye F."/>
            <person name="Su P."/>
            <person name="Kiefer A.F."/>
            <person name="Nichols A."/>
            <person name="Cepeda A.J."/>
            <person name="Yan W."/>
            <person name="Fan B."/>
            <person name="Jiang Y."/>
            <person name="Adhikari A."/>
            <person name="Zheng C.-J."/>
            <person name="Schuster L."/>
            <person name="Cowan T.M."/>
            <person name="Smanski M.J."/>
            <person name="Chevrette M.G."/>
            <person name="De Carvalho L.P.S."/>
            <person name="Shen B."/>
        </authorList>
    </citation>
    <scope>NUCLEOTIDE SEQUENCE [LARGE SCALE GENOMIC DNA]</scope>
    <source>
        <strain evidence="2 3">NPDC077434</strain>
    </source>
</reference>
<keyword evidence="3" id="KW-1185">Reference proteome</keyword>
<protein>
    <recommendedName>
        <fullName evidence="4">Lysyl-tRNA synthetase</fullName>
    </recommendedName>
</protein>
<feature type="transmembrane region" description="Helical" evidence="1">
    <location>
        <begin position="6"/>
        <end position="32"/>
    </location>
</feature>
<organism evidence="2 3">
    <name type="scientific">Microbacterium profundi</name>
    <dbReference type="NCBI Taxonomy" id="450380"/>
    <lineage>
        <taxon>Bacteria</taxon>
        <taxon>Bacillati</taxon>
        <taxon>Actinomycetota</taxon>
        <taxon>Actinomycetes</taxon>
        <taxon>Micrococcales</taxon>
        <taxon>Microbacteriaceae</taxon>
        <taxon>Microbacterium</taxon>
    </lineage>
</organism>
<name>A0ABV3LKV1_9MICO</name>
<keyword evidence="1" id="KW-1133">Transmembrane helix</keyword>
<evidence type="ECO:0000313" key="2">
    <source>
        <dbReference type="EMBL" id="MEW1976514.1"/>
    </source>
</evidence>
<gene>
    <name evidence="2" type="ORF">AB0301_15775</name>
</gene>
<sequence length="72" mass="8161">MILDDYWTNVIWSLIPTIGISAVFWIVIRAIIHADRDERKARARIEKELRAEREQARARLAGGETGSPEASA</sequence>
<proteinExistence type="predicted"/>
<keyword evidence="1" id="KW-0472">Membrane</keyword>
<evidence type="ECO:0000313" key="3">
    <source>
        <dbReference type="Proteomes" id="UP001553715"/>
    </source>
</evidence>
<dbReference type="RefSeq" id="WP_052167142.1">
    <property type="nucleotide sequence ID" value="NZ_JAJVKR010000034.1"/>
</dbReference>
<dbReference type="EMBL" id="JBFBMH010000033">
    <property type="protein sequence ID" value="MEW1976514.1"/>
    <property type="molecule type" value="Genomic_DNA"/>
</dbReference>
<evidence type="ECO:0008006" key="4">
    <source>
        <dbReference type="Google" id="ProtNLM"/>
    </source>
</evidence>
<evidence type="ECO:0000256" key="1">
    <source>
        <dbReference type="SAM" id="Phobius"/>
    </source>
</evidence>
<dbReference type="Proteomes" id="UP001553715">
    <property type="component" value="Unassembled WGS sequence"/>
</dbReference>
<comment type="caution">
    <text evidence="2">The sequence shown here is derived from an EMBL/GenBank/DDBJ whole genome shotgun (WGS) entry which is preliminary data.</text>
</comment>